<organism evidence="1 2">
    <name type="scientific">Panagrolaimus sp. PS1159</name>
    <dbReference type="NCBI Taxonomy" id="55785"/>
    <lineage>
        <taxon>Eukaryota</taxon>
        <taxon>Metazoa</taxon>
        <taxon>Ecdysozoa</taxon>
        <taxon>Nematoda</taxon>
        <taxon>Chromadorea</taxon>
        <taxon>Rhabditida</taxon>
        <taxon>Tylenchina</taxon>
        <taxon>Panagrolaimomorpha</taxon>
        <taxon>Panagrolaimoidea</taxon>
        <taxon>Panagrolaimidae</taxon>
        <taxon>Panagrolaimus</taxon>
    </lineage>
</organism>
<accession>A0AC35F2U3</accession>
<name>A0AC35F2U3_9BILA</name>
<evidence type="ECO:0000313" key="1">
    <source>
        <dbReference type="Proteomes" id="UP000887580"/>
    </source>
</evidence>
<proteinExistence type="predicted"/>
<sequence>MAEEQTPSKTANQPPFGAEYAKSGRAKCKACQDGIKQGSLRMCTRTPSRFFDGMQDNWFHYECFWKRSKLDKLSEANIRGMESLKWDDQEKIRQRIAEIIENASELPTPKSHIPKVEIAKTGQGKCYECKQKIGKGELRIQLKASNFHPTCLKEVITGGAESIEGYEFLDDDQKKTLDDVFGKQAEKRKASEDNASATPAKKPKVTNEPDEELKAKLKKQTETLWQVRQDITNNLSREEIDTILQANGRFRRKRDGPDGTIEQLADCIVFGVPEIHQVCGEADCIVFGVPEIHQECGEGVFFYSPTQHTYKCNGNISEFTPCPHQDRNPPRHPIKIPRSLKEENDFLSGHKFPTLSERYYAPGTDVLYEESPAALNPLDKIKKRKRKVVESESAANKPVFVKNGCTVDGKCEVAEIAHVFIDSSKTVWQASLGNTDIAQNRNSYYKLQLLKHDKKEEYYLFRSWGRIGTSQGGFKTEYFDEDFEGAIREFKKLFLDKTKNEWENRNEFRKFPNAMNILEMELDGKDAKDSHAFDVKNSKSKLPMPIKELIGTIFDVNTINETLKALDIDLTKMPLGKISKKHITKAMSVLTELANIIHDGASRVDVLDASNRFYTLIPHATGAVAPPLLNNDEIIHSKTNLLNDLLEIEIAYSIIKSDEESDDNETDIIDSHYEKLHCKIEVLSPESDEFKIIQSYAKKTHAPTHNSYTLDIIDVFKISRDDEDARFKKQIGNRNLLWHGSRTSNYAGILSQGLRIAPPEAPINGYMFGKGIYFADMVSKSANYCGANITNGEGYLLLCDVALGEIQEEKAAKAIKKPKKEKSSVKGLGQIVPDDSDRQIIDDGIIVPSGKPSKRKNGSNLSLMYNEYIVYDEAQVRMKYLIRAKFNQK</sequence>
<dbReference type="WBParaSite" id="PS1159_v2.g13282.t2">
    <property type="protein sequence ID" value="PS1159_v2.g13282.t2"/>
    <property type="gene ID" value="PS1159_v2.g13282"/>
</dbReference>
<protein>
    <submittedName>
        <fullName evidence="2">Poly [ADP-ribose] polymerase</fullName>
    </submittedName>
</protein>
<reference evidence="2" key="1">
    <citation type="submission" date="2025-08" db="UniProtKB">
        <authorList>
            <consortium name="WormBaseParasite"/>
        </authorList>
    </citation>
    <scope>IDENTIFICATION</scope>
</reference>
<dbReference type="Proteomes" id="UP000887580">
    <property type="component" value="Unplaced"/>
</dbReference>
<evidence type="ECO:0000313" key="2">
    <source>
        <dbReference type="WBParaSite" id="PS1159_v2.g13282.t2"/>
    </source>
</evidence>